<keyword evidence="3 5" id="KW-0689">Ribosomal protein</keyword>
<evidence type="ECO:0000313" key="10">
    <source>
        <dbReference type="Proteomes" id="UP001204445"/>
    </source>
</evidence>
<dbReference type="NCBIfam" id="NF004612">
    <property type="entry name" value="PRK05943.1"/>
    <property type="match status" value="1"/>
</dbReference>
<dbReference type="GO" id="GO:0008097">
    <property type="term" value="F:5S rRNA binding"/>
    <property type="evidence" value="ECO:0007669"/>
    <property type="project" value="InterPro"/>
</dbReference>
<dbReference type="InterPro" id="IPR020057">
    <property type="entry name" value="Ribosomal_bL25_b-dom"/>
</dbReference>
<dbReference type="InterPro" id="IPR001021">
    <property type="entry name" value="Ribosomal_bL25_long"/>
</dbReference>
<dbReference type="PANTHER" id="PTHR33284:SF1">
    <property type="entry name" value="RIBOSOMAL PROTEIN L25_GLN-TRNA SYNTHETASE, ANTI-CODON-BINDING DOMAIN-CONTAINING PROTEIN"/>
    <property type="match status" value="1"/>
</dbReference>
<dbReference type="Pfam" id="PF01386">
    <property type="entry name" value="Ribosomal_L25p"/>
    <property type="match status" value="1"/>
</dbReference>
<protein>
    <recommendedName>
        <fullName evidence="5">Large ribosomal subunit protein bL25</fullName>
    </recommendedName>
    <alternativeName>
        <fullName evidence="5">General stress protein CTC</fullName>
    </alternativeName>
</protein>
<dbReference type="HAMAP" id="MF_01334">
    <property type="entry name" value="Ribosomal_bL25_CTC"/>
    <property type="match status" value="1"/>
</dbReference>
<dbReference type="GO" id="GO:0006412">
    <property type="term" value="P:translation"/>
    <property type="evidence" value="ECO:0007669"/>
    <property type="project" value="UniProtKB-UniRule"/>
</dbReference>
<keyword evidence="1 5" id="KW-0699">rRNA-binding</keyword>
<dbReference type="GO" id="GO:0003735">
    <property type="term" value="F:structural constituent of ribosome"/>
    <property type="evidence" value="ECO:0007669"/>
    <property type="project" value="InterPro"/>
</dbReference>
<evidence type="ECO:0000256" key="6">
    <source>
        <dbReference type="SAM" id="MobiDB-lite"/>
    </source>
</evidence>
<dbReference type="InterPro" id="IPR020055">
    <property type="entry name" value="Ribosomal_bL25_short"/>
</dbReference>
<gene>
    <name evidence="5" type="primary">rplY</name>
    <name evidence="5" type="synonym">ctc</name>
    <name evidence="9" type="ORF">J2T55_000090</name>
</gene>
<dbReference type="SUPFAM" id="SSF50715">
    <property type="entry name" value="Ribosomal protein L25-like"/>
    <property type="match status" value="1"/>
</dbReference>
<dbReference type="CDD" id="cd00495">
    <property type="entry name" value="Ribosomal_L25_TL5_CTC"/>
    <property type="match status" value="1"/>
</dbReference>
<dbReference type="HAMAP" id="MF_01336">
    <property type="entry name" value="Ribosomal_bL25"/>
    <property type="match status" value="1"/>
</dbReference>
<evidence type="ECO:0000256" key="2">
    <source>
        <dbReference type="ARBA" id="ARBA00022884"/>
    </source>
</evidence>
<dbReference type="Proteomes" id="UP001204445">
    <property type="component" value="Unassembled WGS sequence"/>
</dbReference>
<proteinExistence type="inferred from homology"/>
<dbReference type="GO" id="GO:0022625">
    <property type="term" value="C:cytosolic large ribosomal subunit"/>
    <property type="evidence" value="ECO:0007669"/>
    <property type="project" value="TreeGrafter"/>
</dbReference>
<evidence type="ECO:0000313" key="9">
    <source>
        <dbReference type="EMBL" id="MCS3902098.1"/>
    </source>
</evidence>
<keyword evidence="2 5" id="KW-0694">RNA-binding</keyword>
<dbReference type="InterPro" id="IPR011035">
    <property type="entry name" value="Ribosomal_bL25/Gln-tRNA_synth"/>
</dbReference>
<keyword evidence="4 5" id="KW-0687">Ribonucleoprotein</keyword>
<feature type="compositionally biased region" description="Acidic residues" evidence="6">
    <location>
        <begin position="219"/>
        <end position="230"/>
    </location>
</feature>
<keyword evidence="10" id="KW-1185">Reference proteome</keyword>
<feature type="compositionally biased region" description="Acidic residues" evidence="6">
    <location>
        <begin position="196"/>
        <end position="208"/>
    </location>
</feature>
<dbReference type="Pfam" id="PF14693">
    <property type="entry name" value="Ribosomal_TL5_C"/>
    <property type="match status" value="1"/>
</dbReference>
<dbReference type="InterPro" id="IPR020930">
    <property type="entry name" value="Ribosomal_uL5_bac-type"/>
</dbReference>
<evidence type="ECO:0000256" key="3">
    <source>
        <dbReference type="ARBA" id="ARBA00022980"/>
    </source>
</evidence>
<dbReference type="Gene3D" id="2.170.120.20">
    <property type="entry name" value="Ribosomal protein L25, beta domain"/>
    <property type="match status" value="1"/>
</dbReference>
<dbReference type="NCBIfam" id="NF004130">
    <property type="entry name" value="PRK05618.1-5"/>
    <property type="match status" value="1"/>
</dbReference>
<dbReference type="Gene3D" id="2.40.240.10">
    <property type="entry name" value="Ribosomal Protein L25, Chain P"/>
    <property type="match status" value="1"/>
</dbReference>
<dbReference type="InterPro" id="IPR029751">
    <property type="entry name" value="Ribosomal_L25_dom"/>
</dbReference>
<dbReference type="NCBIfam" id="NF004128">
    <property type="entry name" value="PRK05618.1-2"/>
    <property type="match status" value="1"/>
</dbReference>
<evidence type="ECO:0000256" key="5">
    <source>
        <dbReference type="HAMAP-Rule" id="MF_01334"/>
    </source>
</evidence>
<feature type="region of interest" description="Disordered" evidence="6">
    <location>
        <begin position="189"/>
        <end position="230"/>
    </location>
</feature>
<organism evidence="9 10">
    <name type="scientific">Methylohalomonas lacus</name>
    <dbReference type="NCBI Taxonomy" id="398773"/>
    <lineage>
        <taxon>Bacteria</taxon>
        <taxon>Pseudomonadati</taxon>
        <taxon>Pseudomonadota</taxon>
        <taxon>Gammaproteobacteria</taxon>
        <taxon>Methylohalomonadales</taxon>
        <taxon>Methylohalomonadaceae</taxon>
        <taxon>Methylohalomonas</taxon>
    </lineage>
</organism>
<dbReference type="EMBL" id="JANUCT010000001">
    <property type="protein sequence ID" value="MCS3902098.1"/>
    <property type="molecule type" value="Genomic_DNA"/>
</dbReference>
<evidence type="ECO:0000259" key="7">
    <source>
        <dbReference type="Pfam" id="PF01386"/>
    </source>
</evidence>
<dbReference type="RefSeq" id="WP_259053418.1">
    <property type="nucleotide sequence ID" value="NZ_JANUCT010000001.1"/>
</dbReference>
<comment type="similarity">
    <text evidence="5">Belongs to the bacterial ribosomal protein bL25 family. CTC subfamily.</text>
</comment>
<evidence type="ECO:0000256" key="1">
    <source>
        <dbReference type="ARBA" id="ARBA00022730"/>
    </source>
</evidence>
<evidence type="ECO:0000259" key="8">
    <source>
        <dbReference type="Pfam" id="PF14693"/>
    </source>
</evidence>
<comment type="caution">
    <text evidence="9">The sequence shown here is derived from an EMBL/GenBank/DDBJ whole genome shotgun (WGS) entry which is preliminary data.</text>
</comment>
<dbReference type="InterPro" id="IPR020056">
    <property type="entry name" value="Rbsml_bL25/Gln-tRNA_synth_N"/>
</dbReference>
<feature type="domain" description="Large ribosomal subunit protein bL25 L25" evidence="7">
    <location>
        <begin position="9"/>
        <end position="94"/>
    </location>
</feature>
<sequence length="230" mass="25541">MSDEFELLAESRADVGKGASRRLRRAGRLPGIVYGHHSEATPITLDADTVKHQLDNEAFYSHILTLKLNGKSERVVLKDLQRHPYKPLALHIDLQRVSENEALHMNVPLHFLNEEDCKGVRLGDGIISHVYTDVEILCLPRDLPEYIEVDVADLDIGDSVLMSELKLPAGVELYAAHHGGDIEQPIVTVQAPRVVEEEETEGEEEAPEEPIATSQKGDAEDDDEAEADKD</sequence>
<reference evidence="9" key="1">
    <citation type="submission" date="2022-08" db="EMBL/GenBank/DDBJ databases">
        <title>Genomic Encyclopedia of Type Strains, Phase III (KMG-III): the genomes of soil and plant-associated and newly described type strains.</title>
        <authorList>
            <person name="Whitman W."/>
        </authorList>
    </citation>
    <scope>NUCLEOTIDE SEQUENCE</scope>
    <source>
        <strain evidence="9">HMT 1</strain>
    </source>
</reference>
<dbReference type="PANTHER" id="PTHR33284">
    <property type="entry name" value="RIBOSOMAL PROTEIN L25/GLN-TRNA SYNTHETASE, ANTI-CODON-BINDING DOMAIN-CONTAINING PROTEIN"/>
    <property type="match status" value="1"/>
</dbReference>
<feature type="domain" description="Large ribosomal subunit protein bL25 beta" evidence="8">
    <location>
        <begin position="103"/>
        <end position="193"/>
    </location>
</feature>
<comment type="subunit">
    <text evidence="5">Part of the 50S ribosomal subunit; part of the 5S rRNA/L5/L18/L25 subcomplex. Contacts the 5S rRNA. Binds to the 5S rRNA independently of L5 and L18.</text>
</comment>
<name>A0AAE3HKG8_9GAMM</name>
<comment type="function">
    <text evidence="5">This is one of the proteins that binds to the 5S RNA in the ribosome where it forms part of the central protuberance.</text>
</comment>
<dbReference type="NCBIfam" id="TIGR00731">
    <property type="entry name" value="bL25_bact_ctc"/>
    <property type="match status" value="1"/>
</dbReference>
<evidence type="ECO:0000256" key="4">
    <source>
        <dbReference type="ARBA" id="ARBA00023274"/>
    </source>
</evidence>
<dbReference type="InterPro" id="IPR037121">
    <property type="entry name" value="Ribosomal_bL25_C"/>
</dbReference>
<dbReference type="AlphaFoldDB" id="A0AAE3HKG8"/>
<accession>A0AAE3HKG8</accession>